<proteinExistence type="predicted"/>
<dbReference type="RefSeq" id="WP_090476303.1">
    <property type="nucleotide sequence ID" value="NZ_LT629710.1"/>
</dbReference>
<dbReference type="OrthoDB" id="3405034at2"/>
<evidence type="ECO:0000313" key="1">
    <source>
        <dbReference type="EMBL" id="SDO97279.1"/>
    </source>
</evidence>
<dbReference type="AlphaFoldDB" id="A0A1H0NXC2"/>
<evidence type="ECO:0000313" key="2">
    <source>
        <dbReference type="Proteomes" id="UP000198741"/>
    </source>
</evidence>
<organism evidence="1 2">
    <name type="scientific">Nakamurella panacisegetis</name>
    <dbReference type="NCBI Taxonomy" id="1090615"/>
    <lineage>
        <taxon>Bacteria</taxon>
        <taxon>Bacillati</taxon>
        <taxon>Actinomycetota</taxon>
        <taxon>Actinomycetes</taxon>
        <taxon>Nakamurellales</taxon>
        <taxon>Nakamurellaceae</taxon>
        <taxon>Nakamurella</taxon>
    </lineage>
</organism>
<gene>
    <name evidence="1" type="ORF">SAMN04515671_2528</name>
</gene>
<name>A0A1H0NXC2_9ACTN</name>
<dbReference type="Proteomes" id="UP000198741">
    <property type="component" value="Chromosome I"/>
</dbReference>
<dbReference type="EMBL" id="LT629710">
    <property type="protein sequence ID" value="SDO97279.1"/>
    <property type="molecule type" value="Genomic_DNA"/>
</dbReference>
<accession>A0A1H0NXC2</accession>
<sequence length="187" mass="19801">MVSWRELGGPARGIGTAVLLAVDAAQSADRPAFEAAVVELSAQPAEPTGLLLGALIRQLLEDQHVDGLDADDIRTVLSRSYAATTLWLPADTVRVEALLAVLSSALGIHEPGVTYQEVARPSVAADWRDPDLPGDRPIVPRAPTAAEYGRHAPLLLADLLSTGGRPLVRYLDAAFAEIARAEAMELP</sequence>
<keyword evidence="2" id="KW-1185">Reference proteome</keyword>
<reference evidence="1 2" key="1">
    <citation type="submission" date="2016-10" db="EMBL/GenBank/DDBJ databases">
        <authorList>
            <person name="de Groot N.N."/>
        </authorList>
    </citation>
    <scope>NUCLEOTIDE SEQUENCE [LARGE SCALE GENOMIC DNA]</scope>
    <source>
        <strain evidence="2">P4-7,KCTC 19426,CECT 7604</strain>
    </source>
</reference>
<protein>
    <submittedName>
        <fullName evidence="1">Uncharacterized protein</fullName>
    </submittedName>
</protein>